<dbReference type="EMBL" id="FYEH01000007">
    <property type="protein sequence ID" value="SNB69910.1"/>
    <property type="molecule type" value="Genomic_DNA"/>
</dbReference>
<evidence type="ECO:0000259" key="1">
    <source>
        <dbReference type="Pfam" id="PF19834"/>
    </source>
</evidence>
<dbReference type="OrthoDB" id="7351979at2"/>
<organism evidence="2 3">
    <name type="scientific">Arboricoccus pini</name>
    <dbReference type="NCBI Taxonomy" id="1963835"/>
    <lineage>
        <taxon>Bacteria</taxon>
        <taxon>Pseudomonadati</taxon>
        <taxon>Pseudomonadota</taxon>
        <taxon>Alphaproteobacteria</taxon>
        <taxon>Geminicoccales</taxon>
        <taxon>Geminicoccaceae</taxon>
        <taxon>Arboricoccus</taxon>
    </lineage>
</organism>
<protein>
    <recommendedName>
        <fullName evidence="1">DUF6314 domain-containing protein</fullName>
    </recommendedName>
</protein>
<proteinExistence type="predicted"/>
<dbReference type="Pfam" id="PF19834">
    <property type="entry name" value="DUF6314"/>
    <property type="match status" value="1"/>
</dbReference>
<gene>
    <name evidence="2" type="ORF">SAMN07250955_10775</name>
</gene>
<accession>A0A212RCG6</accession>
<feature type="domain" description="DUF6314" evidence="1">
    <location>
        <begin position="10"/>
        <end position="139"/>
    </location>
</feature>
<dbReference type="Proteomes" id="UP000197065">
    <property type="component" value="Unassembled WGS sequence"/>
</dbReference>
<name>A0A212RCG6_9PROT</name>
<sequence length="143" mass="16855">MSGEHLIERLVGAWQLSRVISNGASYRGRAVWRPEAGHLHYREDGTMRLADGRIFSCYRSYLFQLDELRLTVYFDEQPPRLFHRMELKAGDDGTFRAEGHHDCGRDRYLTTYEIGNFIRIVHDVKGPFKDYRLIGTYQRQTVR</sequence>
<dbReference type="AlphaFoldDB" id="A0A212RCG6"/>
<evidence type="ECO:0000313" key="2">
    <source>
        <dbReference type="EMBL" id="SNB69910.1"/>
    </source>
</evidence>
<dbReference type="RefSeq" id="WP_088561648.1">
    <property type="nucleotide sequence ID" value="NZ_FYEH01000007.1"/>
</dbReference>
<reference evidence="2 3" key="1">
    <citation type="submission" date="2017-06" db="EMBL/GenBank/DDBJ databases">
        <authorList>
            <person name="Kim H.J."/>
            <person name="Triplett B.A."/>
        </authorList>
    </citation>
    <scope>NUCLEOTIDE SEQUENCE [LARGE SCALE GENOMIC DNA]</scope>
    <source>
        <strain evidence="2 3">B29T1</strain>
    </source>
</reference>
<evidence type="ECO:0000313" key="3">
    <source>
        <dbReference type="Proteomes" id="UP000197065"/>
    </source>
</evidence>
<keyword evidence="3" id="KW-1185">Reference proteome</keyword>
<dbReference type="InterPro" id="IPR045632">
    <property type="entry name" value="DUF6314"/>
</dbReference>